<dbReference type="InterPro" id="IPR036526">
    <property type="entry name" value="C-N_Hydrolase_sf"/>
</dbReference>
<dbReference type="Pfam" id="PF00795">
    <property type="entry name" value="CN_hydrolase"/>
    <property type="match status" value="1"/>
</dbReference>
<protein>
    <submittedName>
        <fullName evidence="3">Carbon-nitrogen hydrolase</fullName>
    </submittedName>
</protein>
<evidence type="ECO:0000256" key="1">
    <source>
        <dbReference type="ARBA" id="ARBA00022801"/>
    </source>
</evidence>
<dbReference type="PANTHER" id="PTHR43674">
    <property type="entry name" value="NITRILASE C965.09-RELATED"/>
    <property type="match status" value="1"/>
</dbReference>
<name>A0A8J6THY6_9CHLR</name>
<dbReference type="GO" id="GO:0050126">
    <property type="term" value="F:N-carbamoylputrescine amidase activity"/>
    <property type="evidence" value="ECO:0007669"/>
    <property type="project" value="TreeGrafter"/>
</dbReference>
<dbReference type="InterPro" id="IPR003010">
    <property type="entry name" value="C-N_Hydrolase"/>
</dbReference>
<dbReference type="AlphaFoldDB" id="A0A8J6THY6"/>
<dbReference type="GO" id="GO:0033388">
    <property type="term" value="P:putrescine biosynthetic process from arginine"/>
    <property type="evidence" value="ECO:0007669"/>
    <property type="project" value="TreeGrafter"/>
</dbReference>
<dbReference type="Proteomes" id="UP000614469">
    <property type="component" value="Unassembled WGS sequence"/>
</dbReference>
<evidence type="ECO:0000313" key="3">
    <source>
        <dbReference type="EMBL" id="MBC8335190.1"/>
    </source>
</evidence>
<reference evidence="3 4" key="1">
    <citation type="submission" date="2020-08" db="EMBL/GenBank/DDBJ databases">
        <title>Bridging the membrane lipid divide: bacteria of the FCB group superphylum have the potential to synthesize archaeal ether lipids.</title>
        <authorList>
            <person name="Villanueva L."/>
            <person name="Von Meijenfeldt F.A.B."/>
            <person name="Westbye A.B."/>
            <person name="Yadav S."/>
            <person name="Hopmans E.C."/>
            <person name="Dutilh B.E."/>
            <person name="Sinninghe Damste J.S."/>
        </authorList>
    </citation>
    <scope>NUCLEOTIDE SEQUENCE [LARGE SCALE GENOMIC DNA]</scope>
    <source>
        <strain evidence="3">NIOZ-UU36</strain>
    </source>
</reference>
<dbReference type="InterPro" id="IPR050345">
    <property type="entry name" value="Aliph_Amidase/BUP"/>
</dbReference>
<dbReference type="SUPFAM" id="SSF56317">
    <property type="entry name" value="Carbon-nitrogen hydrolase"/>
    <property type="match status" value="1"/>
</dbReference>
<dbReference type="Gene3D" id="3.60.110.10">
    <property type="entry name" value="Carbon-nitrogen hydrolase"/>
    <property type="match status" value="1"/>
</dbReference>
<feature type="domain" description="CN hydrolase" evidence="2">
    <location>
        <begin position="5"/>
        <end position="279"/>
    </location>
</feature>
<accession>A0A8J6THY6</accession>
<organism evidence="3 4">
    <name type="scientific">Candidatus Desulfolinea nitratireducens</name>
    <dbReference type="NCBI Taxonomy" id="2841698"/>
    <lineage>
        <taxon>Bacteria</taxon>
        <taxon>Bacillati</taxon>
        <taxon>Chloroflexota</taxon>
        <taxon>Anaerolineae</taxon>
        <taxon>Anaerolineales</taxon>
        <taxon>Anaerolineales incertae sedis</taxon>
        <taxon>Candidatus Desulfolinea</taxon>
    </lineage>
</organism>
<proteinExistence type="predicted"/>
<sequence>MSRIINLGLIQMTCTDDVRENFERTLGNIKEAASQGAQIICTQELFKSLYFCQSEDSSHYDLAEEISENSPTVQILRKLAKDLEIVLIASLFEKRALGIYHNTAIVIDADGSYLGKYRKNHIPDDPHYYEKYYFTPGDLGYKVFKTKYADIGVLICWDQWYPEAARLLGLKGAEIIFIPTAIGYSKRSEESTYDQSWQIVQRGHAVANACFLAAVNRVGFEVDPSIALPVSHANEPGVGPNGESGINFWGQSFVADPDGSVLNLASKDQEEIVICPVDLSIIEETKQLFSFPYRDRRVDSYQDLLKLYSE</sequence>
<keyword evidence="1 3" id="KW-0378">Hydrolase</keyword>
<dbReference type="PANTHER" id="PTHR43674:SF2">
    <property type="entry name" value="BETA-UREIDOPROPIONASE"/>
    <property type="match status" value="1"/>
</dbReference>
<gene>
    <name evidence="3" type="ORF">H8E29_08000</name>
</gene>
<evidence type="ECO:0000259" key="2">
    <source>
        <dbReference type="PROSITE" id="PS50263"/>
    </source>
</evidence>
<dbReference type="CDD" id="cd07573">
    <property type="entry name" value="CPA"/>
    <property type="match status" value="1"/>
</dbReference>
<dbReference type="PROSITE" id="PS50263">
    <property type="entry name" value="CN_HYDROLASE"/>
    <property type="match status" value="1"/>
</dbReference>
<dbReference type="EMBL" id="JACNJN010000094">
    <property type="protein sequence ID" value="MBC8335190.1"/>
    <property type="molecule type" value="Genomic_DNA"/>
</dbReference>
<evidence type="ECO:0000313" key="4">
    <source>
        <dbReference type="Proteomes" id="UP000614469"/>
    </source>
</evidence>
<comment type="caution">
    <text evidence="3">The sequence shown here is derived from an EMBL/GenBank/DDBJ whole genome shotgun (WGS) entry which is preliminary data.</text>
</comment>
<dbReference type="FunFam" id="3.60.110.10:FF:000010">
    <property type="entry name" value="Carbon-nitrogen hydrolase"/>
    <property type="match status" value="1"/>
</dbReference>